<evidence type="ECO:0000313" key="2">
    <source>
        <dbReference type="Proteomes" id="UP001175271"/>
    </source>
</evidence>
<gene>
    <name evidence="1" type="ORF">QR680_014356</name>
</gene>
<dbReference type="EMBL" id="JAUCMV010000002">
    <property type="protein sequence ID" value="KAK0419836.1"/>
    <property type="molecule type" value="Genomic_DNA"/>
</dbReference>
<evidence type="ECO:0000313" key="1">
    <source>
        <dbReference type="EMBL" id="KAK0419836.1"/>
    </source>
</evidence>
<sequence>MLYPHPVNMAETPNACNVMKAYFKASFCKISEIGSPGEHCDEKVFDAVNRFCQNPYDNDMATRKYRVDGLALEKVNDRKD</sequence>
<comment type="caution">
    <text evidence="1">The sequence shown here is derived from an EMBL/GenBank/DDBJ whole genome shotgun (WGS) entry which is preliminary data.</text>
</comment>
<protein>
    <submittedName>
        <fullName evidence="1">Uncharacterized protein</fullName>
    </submittedName>
</protein>
<dbReference type="AlphaFoldDB" id="A0AA39M318"/>
<name>A0AA39M318_9BILA</name>
<accession>A0AA39M318</accession>
<dbReference type="Proteomes" id="UP001175271">
    <property type="component" value="Unassembled WGS sequence"/>
</dbReference>
<proteinExistence type="predicted"/>
<keyword evidence="2" id="KW-1185">Reference proteome</keyword>
<organism evidence="1 2">
    <name type="scientific">Steinernema hermaphroditum</name>
    <dbReference type="NCBI Taxonomy" id="289476"/>
    <lineage>
        <taxon>Eukaryota</taxon>
        <taxon>Metazoa</taxon>
        <taxon>Ecdysozoa</taxon>
        <taxon>Nematoda</taxon>
        <taxon>Chromadorea</taxon>
        <taxon>Rhabditida</taxon>
        <taxon>Tylenchina</taxon>
        <taxon>Panagrolaimomorpha</taxon>
        <taxon>Strongyloidoidea</taxon>
        <taxon>Steinernematidae</taxon>
        <taxon>Steinernema</taxon>
    </lineage>
</organism>
<reference evidence="1" key="1">
    <citation type="submission" date="2023-06" db="EMBL/GenBank/DDBJ databases">
        <title>Genomic analysis of the entomopathogenic nematode Steinernema hermaphroditum.</title>
        <authorList>
            <person name="Schwarz E.M."/>
            <person name="Heppert J.K."/>
            <person name="Baniya A."/>
            <person name="Schwartz H.T."/>
            <person name="Tan C.-H."/>
            <person name="Antoshechkin I."/>
            <person name="Sternberg P.W."/>
            <person name="Goodrich-Blair H."/>
            <person name="Dillman A.R."/>
        </authorList>
    </citation>
    <scope>NUCLEOTIDE SEQUENCE</scope>
    <source>
        <strain evidence="1">PS9179</strain>
        <tissue evidence="1">Whole animal</tissue>
    </source>
</reference>